<accession>A0ACA9NIS2</accession>
<protein>
    <submittedName>
        <fullName evidence="1">1458_t:CDS:1</fullName>
    </submittedName>
</protein>
<keyword evidence="2" id="KW-1185">Reference proteome</keyword>
<dbReference type="EMBL" id="CAJVPT010020351">
    <property type="protein sequence ID" value="CAG8647504.1"/>
    <property type="molecule type" value="Genomic_DNA"/>
</dbReference>
<evidence type="ECO:0000313" key="2">
    <source>
        <dbReference type="Proteomes" id="UP000789525"/>
    </source>
</evidence>
<gene>
    <name evidence="1" type="ORF">ACOLOM_LOCUS8143</name>
</gene>
<proteinExistence type="predicted"/>
<organism evidence="1 2">
    <name type="scientific">Acaulospora colombiana</name>
    <dbReference type="NCBI Taxonomy" id="27376"/>
    <lineage>
        <taxon>Eukaryota</taxon>
        <taxon>Fungi</taxon>
        <taxon>Fungi incertae sedis</taxon>
        <taxon>Mucoromycota</taxon>
        <taxon>Glomeromycotina</taxon>
        <taxon>Glomeromycetes</taxon>
        <taxon>Diversisporales</taxon>
        <taxon>Acaulosporaceae</taxon>
        <taxon>Acaulospora</taxon>
    </lineage>
</organism>
<sequence length="425" mass="48857">RPNEARNGHIRSIIKMSICTFEDVLCGGSKFEKAGVGLIPRGSQPRPDSKETITMLFRVQAPNIYDVRPTPQELHSQAERSLGDALARGDVTTAKGFINPSNPLGYVLTNEQRLEFLQQLDVDASDMMKTLLKDPNCFTPNINSRTFSEFWVILDTRPFIRALITLATLCEEMGEYQLAYDYDLRILTYNFLDNNGVRTNFNLLQTLLGRDLEAYNFCCHLLDEHLDWNSQERNYKGQDYPRIRFNRFKKEDIDPQDPTIYGSPQDLSRADASIFFTGALVLFKMFGPCPKATSWLATGHRRNSHILPILLHPDAPSYPKKRMLFSRAKGTYIEAVDYVTFTKKQFCAQQVQAWLRLASSYLPRRQCDSPRCGKIENFLGEWRRCTGCYETYYCGSECQKEHWKLPGDLGHKKPCKDIAMLRLLP</sequence>
<comment type="caution">
    <text evidence="1">The sequence shown here is derived from an EMBL/GenBank/DDBJ whole genome shotgun (WGS) entry which is preliminary data.</text>
</comment>
<name>A0ACA9NIS2_9GLOM</name>
<reference evidence="1" key="1">
    <citation type="submission" date="2021-06" db="EMBL/GenBank/DDBJ databases">
        <authorList>
            <person name="Kallberg Y."/>
            <person name="Tangrot J."/>
            <person name="Rosling A."/>
        </authorList>
    </citation>
    <scope>NUCLEOTIDE SEQUENCE</scope>
    <source>
        <strain evidence="1">CL356</strain>
    </source>
</reference>
<dbReference type="Proteomes" id="UP000789525">
    <property type="component" value="Unassembled WGS sequence"/>
</dbReference>
<evidence type="ECO:0000313" key="1">
    <source>
        <dbReference type="EMBL" id="CAG8647504.1"/>
    </source>
</evidence>
<feature type="non-terminal residue" evidence="1">
    <location>
        <position position="1"/>
    </location>
</feature>